<evidence type="ECO:0000313" key="2">
    <source>
        <dbReference type="Ensembl" id="ENSBTAP00000057234.2"/>
    </source>
</evidence>
<keyword evidence="3" id="KW-1185">Reference proteome</keyword>
<dbReference type="AlphaFoldDB" id="A0A3Q1LQI6"/>
<dbReference type="InParanoid" id="A0A3Q1LQI6"/>
<dbReference type="VEuPathDB" id="HostDB:ENSBTAG00000051261"/>
<evidence type="ECO:0000256" key="1">
    <source>
        <dbReference type="SAM" id="MobiDB-lite"/>
    </source>
</evidence>
<reference evidence="2" key="1">
    <citation type="submission" date="2018-03" db="EMBL/GenBank/DDBJ databases">
        <title>ARS-UCD1.2.</title>
        <authorList>
            <person name="Rosen B.D."/>
            <person name="Bickhart D.M."/>
            <person name="Koren S."/>
            <person name="Schnabel R.D."/>
            <person name="Hall R."/>
            <person name="Zimin A."/>
            <person name="Dreischer C."/>
            <person name="Schultheiss S."/>
            <person name="Schroeder S.G."/>
            <person name="Elsik C.G."/>
            <person name="Couldrey C."/>
            <person name="Liu G.E."/>
            <person name="Van Tassell C.P."/>
            <person name="Phillippy A.M."/>
            <person name="Smith T.P.L."/>
            <person name="Medrano J.F."/>
        </authorList>
    </citation>
    <scope>NUCLEOTIDE SEQUENCE [LARGE SCALE GENOMIC DNA]</scope>
    <source>
        <strain evidence="2">Hereford</strain>
    </source>
</reference>
<sequence>NNNNNLRFGAGTRLTVKPSK</sequence>
<feature type="region of interest" description="Disordered" evidence="1">
    <location>
        <begin position="1"/>
        <end position="20"/>
    </location>
</feature>
<evidence type="ECO:0000313" key="3">
    <source>
        <dbReference type="Proteomes" id="UP000009136"/>
    </source>
</evidence>
<proteinExistence type="predicted"/>
<accession>A0A3Q1LQI6</accession>
<reference evidence="2" key="2">
    <citation type="submission" date="2025-08" db="UniProtKB">
        <authorList>
            <consortium name="Ensembl"/>
        </authorList>
    </citation>
    <scope>IDENTIFICATION</scope>
    <source>
        <strain evidence="2">Hereford</strain>
    </source>
</reference>
<name>A0A3Q1LQI6_BOVIN</name>
<dbReference type="Ensembl" id="ENSBTAT00000072456.2">
    <property type="protein sequence ID" value="ENSBTAP00000057234.2"/>
    <property type="gene ID" value="ENSBTAG00000051261.2"/>
</dbReference>
<protein>
    <submittedName>
        <fullName evidence="2">Uncharacterized protein</fullName>
    </submittedName>
</protein>
<organism evidence="2 3">
    <name type="scientific">Bos taurus</name>
    <name type="common">Bovine</name>
    <dbReference type="NCBI Taxonomy" id="9913"/>
    <lineage>
        <taxon>Eukaryota</taxon>
        <taxon>Metazoa</taxon>
        <taxon>Chordata</taxon>
        <taxon>Craniata</taxon>
        <taxon>Vertebrata</taxon>
        <taxon>Euteleostomi</taxon>
        <taxon>Mammalia</taxon>
        <taxon>Eutheria</taxon>
        <taxon>Laurasiatheria</taxon>
        <taxon>Artiodactyla</taxon>
        <taxon>Ruminantia</taxon>
        <taxon>Pecora</taxon>
        <taxon>Bovidae</taxon>
        <taxon>Bovinae</taxon>
        <taxon>Bos</taxon>
    </lineage>
</organism>
<dbReference type="Proteomes" id="UP000009136">
    <property type="component" value="Chromosome 10"/>
</dbReference>
<dbReference type="Bgee" id="ENSBTAG00000051261">
    <property type="expression patterns" value="Expressed in neutrophil and 35 other cell types or tissues"/>
</dbReference>
<reference evidence="2" key="3">
    <citation type="submission" date="2025-09" db="UniProtKB">
        <authorList>
            <consortium name="Ensembl"/>
        </authorList>
    </citation>
    <scope>IDENTIFICATION</scope>
    <source>
        <strain evidence="2">Hereford</strain>
    </source>
</reference>